<accession>A0A9Q8Q3S6</accession>
<dbReference type="RefSeq" id="WP_241502026.1">
    <property type="nucleotide sequence ID" value="NZ_CAWQWL010000002.1"/>
</dbReference>
<dbReference type="GeneID" id="79718940"/>
<proteinExistence type="predicted"/>
<name>A0A9Q8Q3S6_9GAMM</name>
<dbReference type="EMBL" id="CP093246">
    <property type="protein sequence ID" value="UNH32634.1"/>
    <property type="molecule type" value="Genomic_DNA"/>
</dbReference>
<sequence>MQHSFNFDNPVPPSISVLKADKWQAVWHTLKEDADLNYRDASRGVSLSDLINDGTASIYQALTDNWTISLA</sequence>
<dbReference type="AlphaFoldDB" id="A0A9Q8Q3S6"/>
<dbReference type="Proteomes" id="UP000829116">
    <property type="component" value="Plasmid pW51-a"/>
</dbReference>
<organism evidence="1 2">
    <name type="scientific">Moellerella wisconsensis</name>
    <dbReference type="NCBI Taxonomy" id="158849"/>
    <lineage>
        <taxon>Bacteria</taxon>
        <taxon>Pseudomonadati</taxon>
        <taxon>Pseudomonadota</taxon>
        <taxon>Gammaproteobacteria</taxon>
        <taxon>Enterobacterales</taxon>
        <taxon>Morganellaceae</taxon>
        <taxon>Moellerella</taxon>
    </lineage>
</organism>
<keyword evidence="1" id="KW-0614">Plasmid</keyword>
<gene>
    <name evidence="1" type="ORF">MNY72_16555</name>
</gene>
<evidence type="ECO:0000313" key="1">
    <source>
        <dbReference type="EMBL" id="UNH32634.1"/>
    </source>
</evidence>
<reference evidence="1" key="1">
    <citation type="submission" date="2022-03" db="EMBL/GenBank/DDBJ databases">
        <title>ESBL-producing Moellerella wisconsensis and Escherichia marmotae isolated from wild game meat.</title>
        <authorList>
            <person name="Biggel M."/>
        </authorList>
    </citation>
    <scope>NUCLEOTIDE SEQUENCE</scope>
    <source>
        <strain evidence="1">W51</strain>
        <plasmid evidence="1">pW51-a</plasmid>
    </source>
</reference>
<geneLocation type="plasmid" evidence="1 2">
    <name>pW51-a</name>
</geneLocation>
<evidence type="ECO:0000313" key="2">
    <source>
        <dbReference type="Proteomes" id="UP000829116"/>
    </source>
</evidence>
<protein>
    <submittedName>
        <fullName evidence="1">Uncharacterized protein</fullName>
    </submittedName>
</protein>